<keyword evidence="4" id="KW-1185">Reference proteome</keyword>
<comment type="caution">
    <text evidence="3">The sequence shown here is derived from an EMBL/GenBank/DDBJ whole genome shotgun (WGS) entry which is preliminary data.</text>
</comment>
<keyword evidence="2" id="KW-0812">Transmembrane</keyword>
<evidence type="ECO:0000256" key="2">
    <source>
        <dbReference type="SAM" id="Phobius"/>
    </source>
</evidence>
<evidence type="ECO:0000313" key="4">
    <source>
        <dbReference type="Proteomes" id="UP001500738"/>
    </source>
</evidence>
<gene>
    <name evidence="3" type="ORF">GCM10009115_26120</name>
</gene>
<organism evidence="3 4">
    <name type="scientific">Sphingopyxis soli</name>
    <dbReference type="NCBI Taxonomy" id="592051"/>
    <lineage>
        <taxon>Bacteria</taxon>
        <taxon>Pseudomonadati</taxon>
        <taxon>Pseudomonadota</taxon>
        <taxon>Alphaproteobacteria</taxon>
        <taxon>Sphingomonadales</taxon>
        <taxon>Sphingomonadaceae</taxon>
        <taxon>Sphingopyxis</taxon>
    </lineage>
</organism>
<reference evidence="4" key="1">
    <citation type="journal article" date="2019" name="Int. J. Syst. Evol. Microbiol.">
        <title>The Global Catalogue of Microorganisms (GCM) 10K type strain sequencing project: providing services to taxonomists for standard genome sequencing and annotation.</title>
        <authorList>
            <consortium name="The Broad Institute Genomics Platform"/>
            <consortium name="The Broad Institute Genome Sequencing Center for Infectious Disease"/>
            <person name="Wu L."/>
            <person name="Ma J."/>
        </authorList>
    </citation>
    <scope>NUCLEOTIDE SEQUENCE [LARGE SCALE GENOMIC DNA]</scope>
    <source>
        <strain evidence="4">JCM 15910</strain>
    </source>
</reference>
<dbReference type="EMBL" id="BAAAFE010000008">
    <property type="protein sequence ID" value="GAA0865853.1"/>
    <property type="molecule type" value="Genomic_DNA"/>
</dbReference>
<protein>
    <submittedName>
        <fullName evidence="3">Uncharacterized protein</fullName>
    </submittedName>
</protein>
<dbReference type="Proteomes" id="UP001500738">
    <property type="component" value="Unassembled WGS sequence"/>
</dbReference>
<keyword evidence="2" id="KW-0472">Membrane</keyword>
<sequence>MADRPPPGRYSVVERGGRLVVIDRETGQTPLSAAERMDLHDRSLGMEPIRPVKASAVPDMSAAARAESGLSARPAPAQHATPAATDSKARVAAAIAERGKRPWNQQPSDRPALQSNAKPARIADRPAPQAGGRKTIVTGKWWDAKGPRTIELGPQGQRELTGGFMTLFFVAVAASIVALFIQPVIFFAAAFLVFRFGGQILGPIGAGIIDKALAQKG</sequence>
<feature type="transmembrane region" description="Helical" evidence="2">
    <location>
        <begin position="167"/>
        <end position="194"/>
    </location>
</feature>
<name>A0ABP3XL81_9SPHN</name>
<keyword evidence="2" id="KW-1133">Transmembrane helix</keyword>
<accession>A0ABP3XL81</accession>
<dbReference type="RefSeq" id="WP_215354890.1">
    <property type="nucleotide sequence ID" value="NZ_BAAAFE010000008.1"/>
</dbReference>
<evidence type="ECO:0000313" key="3">
    <source>
        <dbReference type="EMBL" id="GAA0865853.1"/>
    </source>
</evidence>
<feature type="compositionally biased region" description="Low complexity" evidence="1">
    <location>
        <begin position="72"/>
        <end position="84"/>
    </location>
</feature>
<feature type="region of interest" description="Disordered" evidence="1">
    <location>
        <begin position="57"/>
        <end position="133"/>
    </location>
</feature>
<feature type="compositionally biased region" description="Polar residues" evidence="1">
    <location>
        <begin position="103"/>
        <end position="117"/>
    </location>
</feature>
<evidence type="ECO:0000256" key="1">
    <source>
        <dbReference type="SAM" id="MobiDB-lite"/>
    </source>
</evidence>
<proteinExistence type="predicted"/>